<feature type="domain" description="Pyrroline-5-carboxylate reductase catalytic N-terminal" evidence="8">
    <location>
        <begin position="5"/>
        <end position="100"/>
    </location>
</feature>
<proteinExistence type="inferred from homology"/>
<dbReference type="EMBL" id="CZRL01000097">
    <property type="protein sequence ID" value="CUS53622.1"/>
    <property type="molecule type" value="Genomic_DNA"/>
</dbReference>
<reference evidence="10" key="1">
    <citation type="submission" date="2015-10" db="EMBL/GenBank/DDBJ databases">
        <authorList>
            <person name="Gilbert D.G."/>
        </authorList>
    </citation>
    <scope>NUCLEOTIDE SEQUENCE</scope>
</reference>
<evidence type="ECO:0000256" key="3">
    <source>
        <dbReference type="ARBA" id="ARBA00022490"/>
    </source>
</evidence>
<dbReference type="InterPro" id="IPR029036">
    <property type="entry name" value="P5CR_dimer"/>
</dbReference>
<organism evidence="10">
    <name type="scientific">hydrothermal vent metagenome</name>
    <dbReference type="NCBI Taxonomy" id="652676"/>
    <lineage>
        <taxon>unclassified sequences</taxon>
        <taxon>metagenomes</taxon>
        <taxon>ecological metagenomes</taxon>
    </lineage>
</organism>
<dbReference type="NCBIfam" id="TIGR00112">
    <property type="entry name" value="proC"/>
    <property type="match status" value="1"/>
</dbReference>
<comment type="pathway">
    <text evidence="1">Amino-acid biosynthesis; L-proline biosynthesis; L-proline from L-glutamate 5-semialdehyde: step 1/1.</text>
</comment>
<dbReference type="EC" id="1.5.1.2" evidence="10"/>
<evidence type="ECO:0000256" key="7">
    <source>
        <dbReference type="ARBA" id="ARBA00023002"/>
    </source>
</evidence>
<sequence length="275" mass="28811">MTDQRLGLIGGGNMARSLVGGLINSGIAPESIIVSDPDNSIRQALAEDFSVQTCADNSSAAHVADILVLAVKPQVMQCAVEDIAENLLQRQPLVVSIAAGIPIASIESWAGSPLPLIRVMPNTPAVTGNGASGMYANPRVSESQRAQAQKIMEAIGIAVWVDEESLIDTVTAVSGSGPAYFFYLMDAMVKAAQEGGLNPEASRQLTLQTALGAAQLALASDESPTELRRRVTSPGGTTQAAVELLDKNGCEEILIRAVHAARERSIELAKLLGEQ</sequence>
<dbReference type="InterPro" id="IPR028939">
    <property type="entry name" value="P5C_Rdtase_cat_N"/>
</dbReference>
<dbReference type="InterPro" id="IPR036291">
    <property type="entry name" value="NAD(P)-bd_dom_sf"/>
</dbReference>
<dbReference type="PANTHER" id="PTHR11645:SF0">
    <property type="entry name" value="PYRROLINE-5-CARBOXYLATE REDUCTASE 3"/>
    <property type="match status" value="1"/>
</dbReference>
<dbReference type="PANTHER" id="PTHR11645">
    <property type="entry name" value="PYRROLINE-5-CARBOXYLATE REDUCTASE"/>
    <property type="match status" value="1"/>
</dbReference>
<dbReference type="PROSITE" id="PS00521">
    <property type="entry name" value="P5CR"/>
    <property type="match status" value="1"/>
</dbReference>
<dbReference type="GO" id="GO:0055129">
    <property type="term" value="P:L-proline biosynthetic process"/>
    <property type="evidence" value="ECO:0007669"/>
    <property type="project" value="TreeGrafter"/>
</dbReference>
<name>A0A160TWV2_9ZZZZ</name>
<dbReference type="GO" id="GO:0004735">
    <property type="term" value="F:pyrroline-5-carboxylate reductase activity"/>
    <property type="evidence" value="ECO:0007669"/>
    <property type="project" value="UniProtKB-EC"/>
</dbReference>
<keyword evidence="7 10" id="KW-0560">Oxidoreductase</keyword>
<dbReference type="PIRSF" id="PIRSF000193">
    <property type="entry name" value="Pyrrol-5-carb_rd"/>
    <property type="match status" value="1"/>
</dbReference>
<evidence type="ECO:0000256" key="4">
    <source>
        <dbReference type="ARBA" id="ARBA00022605"/>
    </source>
</evidence>
<dbReference type="SUPFAM" id="SSF48179">
    <property type="entry name" value="6-phosphogluconate dehydrogenase C-terminal domain-like"/>
    <property type="match status" value="1"/>
</dbReference>
<evidence type="ECO:0000259" key="8">
    <source>
        <dbReference type="Pfam" id="PF03807"/>
    </source>
</evidence>
<dbReference type="InterPro" id="IPR000304">
    <property type="entry name" value="Pyrroline-COOH_reductase"/>
</dbReference>
<dbReference type="FunFam" id="3.40.50.720:FF:000105">
    <property type="entry name" value="Pyrroline-5-carboxylate reductase"/>
    <property type="match status" value="1"/>
</dbReference>
<evidence type="ECO:0000256" key="6">
    <source>
        <dbReference type="ARBA" id="ARBA00022857"/>
    </source>
</evidence>
<keyword evidence="4" id="KW-0028">Amino-acid biosynthesis</keyword>
<evidence type="ECO:0000256" key="1">
    <source>
        <dbReference type="ARBA" id="ARBA00005205"/>
    </source>
</evidence>
<dbReference type="Pfam" id="PF14748">
    <property type="entry name" value="P5CR_dimer"/>
    <property type="match status" value="1"/>
</dbReference>
<feature type="domain" description="Pyrroline-5-carboxylate reductase dimerisation" evidence="9">
    <location>
        <begin position="164"/>
        <end position="268"/>
    </location>
</feature>
<dbReference type="InterPro" id="IPR008927">
    <property type="entry name" value="6-PGluconate_DH-like_C_sf"/>
</dbReference>
<gene>
    <name evidence="10" type="ORF">MGWOODY_XGa1524</name>
</gene>
<keyword evidence="6" id="KW-0521">NADP</keyword>
<keyword evidence="5" id="KW-0641">Proline biosynthesis</keyword>
<dbReference type="Gene3D" id="1.10.3730.10">
    <property type="entry name" value="ProC C-terminal domain-like"/>
    <property type="match status" value="1"/>
</dbReference>
<evidence type="ECO:0000259" key="9">
    <source>
        <dbReference type="Pfam" id="PF14748"/>
    </source>
</evidence>
<evidence type="ECO:0000256" key="5">
    <source>
        <dbReference type="ARBA" id="ARBA00022650"/>
    </source>
</evidence>
<evidence type="ECO:0000313" key="10">
    <source>
        <dbReference type="EMBL" id="CUS53622.1"/>
    </source>
</evidence>
<comment type="similarity">
    <text evidence="2">Belongs to the pyrroline-5-carboxylate reductase family.</text>
</comment>
<dbReference type="Pfam" id="PF03807">
    <property type="entry name" value="F420_oxidored"/>
    <property type="match status" value="1"/>
</dbReference>
<evidence type="ECO:0000256" key="2">
    <source>
        <dbReference type="ARBA" id="ARBA00005525"/>
    </source>
</evidence>
<dbReference type="AlphaFoldDB" id="A0A160TWV2"/>
<keyword evidence="3" id="KW-0963">Cytoplasm</keyword>
<dbReference type="SUPFAM" id="SSF51735">
    <property type="entry name" value="NAD(P)-binding Rossmann-fold domains"/>
    <property type="match status" value="1"/>
</dbReference>
<dbReference type="Gene3D" id="3.40.50.720">
    <property type="entry name" value="NAD(P)-binding Rossmann-like Domain"/>
    <property type="match status" value="1"/>
</dbReference>
<dbReference type="HAMAP" id="MF_01925">
    <property type="entry name" value="P5C_reductase"/>
    <property type="match status" value="1"/>
</dbReference>
<dbReference type="FunFam" id="1.10.3730.10:FF:000001">
    <property type="entry name" value="Pyrroline-5-carboxylate reductase"/>
    <property type="match status" value="1"/>
</dbReference>
<accession>A0A160TWV2</accession>
<dbReference type="InterPro" id="IPR053790">
    <property type="entry name" value="P5CR-like_CS"/>
</dbReference>
<protein>
    <submittedName>
        <fullName evidence="10">Pyrroline-5-carboxylate reductase</fullName>
        <ecNumber evidence="10">1.5.1.2</ecNumber>
    </submittedName>
</protein>